<keyword evidence="1" id="KW-0472">Membrane</keyword>
<name>C0VZR0_9ACTO</name>
<keyword evidence="1" id="KW-1133">Transmembrane helix</keyword>
<protein>
    <recommendedName>
        <fullName evidence="4">Peptidoglycan binding domain protein</fullName>
    </recommendedName>
</protein>
<comment type="caution">
    <text evidence="2">The sequence shown here is derived from an EMBL/GenBank/DDBJ whole genome shotgun (WGS) entry which is preliminary data.</text>
</comment>
<dbReference type="eggNOG" id="COG3409">
    <property type="taxonomic scope" value="Bacteria"/>
</dbReference>
<dbReference type="STRING" id="525245.HMPREF0044_0788"/>
<dbReference type="InterPro" id="IPR036365">
    <property type="entry name" value="PGBD-like_sf"/>
</dbReference>
<keyword evidence="1" id="KW-0812">Transmembrane</keyword>
<sequence length="359" mass="38393">MLAKLGLVTKIIASVLAIAVTFALGFWAAKQTQLVNEADTSSTEATTVEAKSGMLQREYTFGMTIETPLTSVGSNLTPGIVTEVGDTQVKPGSVVYRVNNQPVYGVQSEVPFWRELLPGISGMDVTAFQKMLKATGYYKAEPTGRFDNQTLFAWRVLQKANQGENLESVPLGMLVAFPVLPTTVEHTDSLSKGKQLAGGEDLLRVPAGNRQYYLSLAKEQLEFAPIGANVTVSVNGNVLSGVVTQNEPDTNATTTKILVAQANGKELCDPKCHQLPVVSKQNYLAKVSPSAPVEGIIIPLATIRTNAQNETYVIDNNQQKHPVEILGTNQGLAAVKGIPVGTVLKLTLEKGNENGVGSK</sequence>
<dbReference type="RefSeq" id="WP_006546560.1">
    <property type="nucleotide sequence ID" value="NZ_DS999543.1"/>
</dbReference>
<evidence type="ECO:0000313" key="2">
    <source>
        <dbReference type="EMBL" id="EEH63769.1"/>
    </source>
</evidence>
<dbReference type="HOGENOM" id="CLU_061330_0_0_11"/>
<reference evidence="2 3" key="1">
    <citation type="submission" date="2009-01" db="EMBL/GenBank/DDBJ databases">
        <authorList>
            <person name="Qin X."/>
            <person name="Bachman B."/>
            <person name="Battles P."/>
            <person name="Bell A."/>
            <person name="Bess C."/>
            <person name="Bickham C."/>
            <person name="Chaboub L."/>
            <person name="Chen D."/>
            <person name="Coyle M."/>
            <person name="Deiros D.R."/>
            <person name="Dinh H."/>
            <person name="Forbes L."/>
            <person name="Fowler G."/>
            <person name="Francisco L."/>
            <person name="Fu Q."/>
            <person name="Gubbala S."/>
            <person name="Hale W."/>
            <person name="Han Y."/>
            <person name="Hemphill L."/>
            <person name="Highlander S.K."/>
            <person name="Hirani K."/>
            <person name="Hogues M."/>
            <person name="Jackson L."/>
            <person name="Jakkamsetti A."/>
            <person name="Javaid M."/>
            <person name="Jiang H."/>
            <person name="Korchina V."/>
            <person name="Kovar C."/>
            <person name="Lara F."/>
            <person name="Lee S."/>
            <person name="Mata R."/>
            <person name="Mathew T."/>
            <person name="Moen C."/>
            <person name="Morales K."/>
            <person name="Munidasa M."/>
            <person name="Nazareth L."/>
            <person name="Ngo R."/>
            <person name="Nguyen L."/>
            <person name="Okwuonu G."/>
            <person name="Ongeri F."/>
            <person name="Patil S."/>
            <person name="Petrosino J."/>
            <person name="Pham C."/>
            <person name="Pham P."/>
            <person name="Pu L.-L."/>
            <person name="Puazo M."/>
            <person name="Raj R."/>
            <person name="Reid J."/>
            <person name="Rouhana J."/>
            <person name="Saada N."/>
            <person name="Shang Y."/>
            <person name="Simmons D."/>
            <person name="Thornton R."/>
            <person name="Warren J."/>
            <person name="Weissenberger G."/>
            <person name="Zhang J."/>
            <person name="Zhang L."/>
            <person name="Zhou C."/>
            <person name="Zhu D."/>
            <person name="Muzny D."/>
            <person name="Worley K."/>
            <person name="Gibbs R."/>
        </authorList>
    </citation>
    <scope>NUCLEOTIDE SEQUENCE [LARGE SCALE GENOMIC DNA]</scope>
    <source>
        <strain evidence="2 3">DSM 15436</strain>
    </source>
</reference>
<evidence type="ECO:0000256" key="1">
    <source>
        <dbReference type="SAM" id="Phobius"/>
    </source>
</evidence>
<proteinExistence type="predicted"/>
<dbReference type="EMBL" id="ACFG01000030">
    <property type="protein sequence ID" value="EEH63769.1"/>
    <property type="molecule type" value="Genomic_DNA"/>
</dbReference>
<organism evidence="2 3">
    <name type="scientific">Gleimia coleocanis DSM 15436</name>
    <dbReference type="NCBI Taxonomy" id="525245"/>
    <lineage>
        <taxon>Bacteria</taxon>
        <taxon>Bacillati</taxon>
        <taxon>Actinomycetota</taxon>
        <taxon>Actinomycetes</taxon>
        <taxon>Actinomycetales</taxon>
        <taxon>Actinomycetaceae</taxon>
        <taxon>Gleimia</taxon>
    </lineage>
</organism>
<dbReference type="SUPFAM" id="SSF47090">
    <property type="entry name" value="PGBD-like"/>
    <property type="match status" value="1"/>
</dbReference>
<accession>C0VZR0</accession>
<dbReference type="OrthoDB" id="3268648at2"/>
<keyword evidence="3" id="KW-1185">Reference proteome</keyword>
<gene>
    <name evidence="2" type="ORF">HMPREF0044_0788</name>
</gene>
<evidence type="ECO:0008006" key="4">
    <source>
        <dbReference type="Google" id="ProtNLM"/>
    </source>
</evidence>
<dbReference type="AlphaFoldDB" id="C0VZR0"/>
<feature type="transmembrane region" description="Helical" evidence="1">
    <location>
        <begin position="7"/>
        <end position="29"/>
    </location>
</feature>
<dbReference type="InterPro" id="IPR036366">
    <property type="entry name" value="PGBDSf"/>
</dbReference>
<dbReference type="Proteomes" id="UP000010301">
    <property type="component" value="Unassembled WGS sequence"/>
</dbReference>
<evidence type="ECO:0000313" key="3">
    <source>
        <dbReference type="Proteomes" id="UP000010301"/>
    </source>
</evidence>
<dbReference type="Gene3D" id="1.10.101.10">
    <property type="entry name" value="PGBD-like superfamily/PGBD"/>
    <property type="match status" value="1"/>
</dbReference>